<dbReference type="EMBL" id="JBHSPH010000002">
    <property type="protein sequence ID" value="MFC5861763.1"/>
    <property type="molecule type" value="Genomic_DNA"/>
</dbReference>
<evidence type="ECO:0000313" key="3">
    <source>
        <dbReference type="Proteomes" id="UP001596091"/>
    </source>
</evidence>
<accession>A0ABW1EFJ0</accession>
<dbReference type="InterPro" id="IPR001932">
    <property type="entry name" value="PPM-type_phosphatase-like_dom"/>
</dbReference>
<dbReference type="EC" id="3.1.3.16" evidence="2"/>
<name>A0ABW1EFJ0_9BACT</name>
<feature type="domain" description="PPM-type phosphatase" evidence="1">
    <location>
        <begin position="2"/>
        <end position="220"/>
    </location>
</feature>
<keyword evidence="2" id="KW-0378">Hydrolase</keyword>
<dbReference type="GO" id="GO:0004722">
    <property type="term" value="F:protein serine/threonine phosphatase activity"/>
    <property type="evidence" value="ECO:0007669"/>
    <property type="project" value="UniProtKB-EC"/>
</dbReference>
<reference evidence="3" key="1">
    <citation type="journal article" date="2019" name="Int. J. Syst. Evol. Microbiol.">
        <title>The Global Catalogue of Microorganisms (GCM) 10K type strain sequencing project: providing services to taxonomists for standard genome sequencing and annotation.</title>
        <authorList>
            <consortium name="The Broad Institute Genomics Platform"/>
            <consortium name="The Broad Institute Genome Sequencing Center for Infectious Disease"/>
            <person name="Wu L."/>
            <person name="Ma J."/>
        </authorList>
    </citation>
    <scope>NUCLEOTIDE SEQUENCE [LARGE SCALE GENOMIC DNA]</scope>
    <source>
        <strain evidence="3">JCM 4087</strain>
    </source>
</reference>
<dbReference type="Pfam" id="PF13672">
    <property type="entry name" value="PP2C_2"/>
    <property type="match status" value="1"/>
</dbReference>
<dbReference type="Gene3D" id="3.60.40.10">
    <property type="entry name" value="PPM-type phosphatase domain"/>
    <property type="match status" value="1"/>
</dbReference>
<evidence type="ECO:0000259" key="1">
    <source>
        <dbReference type="Pfam" id="PF13672"/>
    </source>
</evidence>
<sequence>MIGTAHLKADNGICQDAHRCAYAADVDRLVCIVSDGAGSASRSAEASRLVCDRIAFNITRAPEDDVHTSGFAKRAVSELRLDLEELAEASDLPLREFACTVLVAIISDNICTFWQIGDGAICFRCAETEEYRVAFWPNKGEYANMTFFVTDANVTDELEFDSLDLRVADVALFSDGLERLALDFKTREAHPKFFAGFFPYLYGEPAGEVLGIQTQLEQFLGSDRVNAKTDDDKTLILATRECL</sequence>
<gene>
    <name evidence="2" type="ORF">ACFPT7_05625</name>
</gene>
<keyword evidence="3" id="KW-1185">Reference proteome</keyword>
<dbReference type="RefSeq" id="WP_263337372.1">
    <property type="nucleotide sequence ID" value="NZ_JAGSYH010000004.1"/>
</dbReference>
<comment type="caution">
    <text evidence="2">The sequence shown here is derived from an EMBL/GenBank/DDBJ whole genome shotgun (WGS) entry which is preliminary data.</text>
</comment>
<evidence type="ECO:0000313" key="2">
    <source>
        <dbReference type="EMBL" id="MFC5861763.1"/>
    </source>
</evidence>
<organism evidence="2 3">
    <name type="scientific">Acidicapsa dinghuensis</name>
    <dbReference type="NCBI Taxonomy" id="2218256"/>
    <lineage>
        <taxon>Bacteria</taxon>
        <taxon>Pseudomonadati</taxon>
        <taxon>Acidobacteriota</taxon>
        <taxon>Terriglobia</taxon>
        <taxon>Terriglobales</taxon>
        <taxon>Acidobacteriaceae</taxon>
        <taxon>Acidicapsa</taxon>
    </lineage>
</organism>
<protein>
    <submittedName>
        <fullName evidence="2">PP2C family serine/threonine-protein phosphatase</fullName>
        <ecNumber evidence="2">3.1.3.16</ecNumber>
    </submittedName>
</protein>
<dbReference type="Proteomes" id="UP001596091">
    <property type="component" value="Unassembled WGS sequence"/>
</dbReference>
<dbReference type="SUPFAM" id="SSF81606">
    <property type="entry name" value="PP2C-like"/>
    <property type="match status" value="1"/>
</dbReference>
<proteinExistence type="predicted"/>
<dbReference type="InterPro" id="IPR036457">
    <property type="entry name" value="PPM-type-like_dom_sf"/>
</dbReference>